<dbReference type="SUPFAM" id="SSF46785">
    <property type="entry name" value="Winged helix' DNA-binding domain"/>
    <property type="match status" value="1"/>
</dbReference>
<dbReference type="AlphaFoldDB" id="A0A3E3E142"/>
<evidence type="ECO:0000256" key="2">
    <source>
        <dbReference type="ARBA" id="ARBA00023125"/>
    </source>
</evidence>
<sequence length="144" mass="17443">MSTVENLEFYFKRINDAMISYANNELKELDLTFSQMEVISFLIENKDKKIYQKDIERYFNLSHPTVIGLLKRLQTKELISINISSEDRRKRNIELTDKVFDIKEKMNCKMKEMEKYVRRFLDDDELTELERLLRIICENVIYNL</sequence>
<keyword evidence="3" id="KW-0804">Transcription</keyword>
<dbReference type="InterPro" id="IPR000835">
    <property type="entry name" value="HTH_MarR-typ"/>
</dbReference>
<reference evidence="5 6" key="1">
    <citation type="submission" date="2018-08" db="EMBL/GenBank/DDBJ databases">
        <title>A genome reference for cultivated species of the human gut microbiota.</title>
        <authorList>
            <person name="Zou Y."/>
            <person name="Xue W."/>
            <person name="Luo G."/>
        </authorList>
    </citation>
    <scope>NUCLEOTIDE SEQUENCE [LARGE SCALE GENOMIC DNA]</scope>
    <source>
        <strain evidence="5 6">AM25-6</strain>
    </source>
</reference>
<evidence type="ECO:0000313" key="6">
    <source>
        <dbReference type="Proteomes" id="UP000261212"/>
    </source>
</evidence>
<evidence type="ECO:0000256" key="1">
    <source>
        <dbReference type="ARBA" id="ARBA00023015"/>
    </source>
</evidence>
<gene>
    <name evidence="5" type="ORF">DW687_02795</name>
</gene>
<evidence type="ECO:0000259" key="4">
    <source>
        <dbReference type="PROSITE" id="PS50995"/>
    </source>
</evidence>
<dbReference type="InterPro" id="IPR036390">
    <property type="entry name" value="WH_DNA-bd_sf"/>
</dbReference>
<organism evidence="5 6">
    <name type="scientific">Anaerofustis stercorihominis</name>
    <dbReference type="NCBI Taxonomy" id="214853"/>
    <lineage>
        <taxon>Bacteria</taxon>
        <taxon>Bacillati</taxon>
        <taxon>Bacillota</taxon>
        <taxon>Clostridia</taxon>
        <taxon>Eubacteriales</taxon>
        <taxon>Eubacteriaceae</taxon>
        <taxon>Anaerofustis</taxon>
    </lineage>
</organism>
<dbReference type="Pfam" id="PF12802">
    <property type="entry name" value="MarR_2"/>
    <property type="match status" value="1"/>
</dbReference>
<evidence type="ECO:0000256" key="3">
    <source>
        <dbReference type="ARBA" id="ARBA00023163"/>
    </source>
</evidence>
<evidence type="ECO:0000313" key="5">
    <source>
        <dbReference type="EMBL" id="RGD75270.1"/>
    </source>
</evidence>
<protein>
    <submittedName>
        <fullName evidence="5">MarR family transcriptional regulator</fullName>
    </submittedName>
</protein>
<dbReference type="Gene3D" id="1.10.10.10">
    <property type="entry name" value="Winged helix-like DNA-binding domain superfamily/Winged helix DNA-binding domain"/>
    <property type="match status" value="1"/>
</dbReference>
<dbReference type="GO" id="GO:0003677">
    <property type="term" value="F:DNA binding"/>
    <property type="evidence" value="ECO:0007669"/>
    <property type="project" value="UniProtKB-KW"/>
</dbReference>
<comment type="caution">
    <text evidence="5">The sequence shown here is derived from an EMBL/GenBank/DDBJ whole genome shotgun (WGS) entry which is preliminary data.</text>
</comment>
<dbReference type="EMBL" id="QUSM01000002">
    <property type="protein sequence ID" value="RGD75270.1"/>
    <property type="molecule type" value="Genomic_DNA"/>
</dbReference>
<name>A0A3E3E142_9FIRM</name>
<accession>A0A3E3E142</accession>
<dbReference type="GeneID" id="98000447"/>
<dbReference type="InterPro" id="IPR036388">
    <property type="entry name" value="WH-like_DNA-bd_sf"/>
</dbReference>
<dbReference type="PROSITE" id="PS50995">
    <property type="entry name" value="HTH_MARR_2"/>
    <property type="match status" value="1"/>
</dbReference>
<dbReference type="PANTHER" id="PTHR42756:SF1">
    <property type="entry name" value="TRANSCRIPTIONAL REPRESSOR OF EMRAB OPERON"/>
    <property type="match status" value="1"/>
</dbReference>
<dbReference type="PANTHER" id="PTHR42756">
    <property type="entry name" value="TRANSCRIPTIONAL REGULATOR, MARR"/>
    <property type="match status" value="1"/>
</dbReference>
<dbReference type="GO" id="GO:0003700">
    <property type="term" value="F:DNA-binding transcription factor activity"/>
    <property type="evidence" value="ECO:0007669"/>
    <property type="project" value="InterPro"/>
</dbReference>
<dbReference type="RefSeq" id="WP_007050126.1">
    <property type="nucleotide sequence ID" value="NZ_CABKNJ010000001.1"/>
</dbReference>
<dbReference type="Proteomes" id="UP000261212">
    <property type="component" value="Unassembled WGS sequence"/>
</dbReference>
<feature type="domain" description="HTH marR-type" evidence="4">
    <location>
        <begin position="1"/>
        <end position="138"/>
    </location>
</feature>
<dbReference type="SMART" id="SM00347">
    <property type="entry name" value="HTH_MARR"/>
    <property type="match status" value="1"/>
</dbReference>
<proteinExistence type="predicted"/>
<keyword evidence="1" id="KW-0805">Transcription regulation</keyword>
<keyword evidence="2" id="KW-0238">DNA-binding</keyword>